<proteinExistence type="predicted"/>
<dbReference type="AlphaFoldDB" id="A0A6B0U2E6"/>
<evidence type="ECO:0000313" key="1">
    <source>
        <dbReference type="EMBL" id="MXU84501.1"/>
    </source>
</evidence>
<dbReference type="EMBL" id="GIFC01002418">
    <property type="protein sequence ID" value="MXU84501.1"/>
    <property type="molecule type" value="Transcribed_RNA"/>
</dbReference>
<sequence length="81" mass="8747">MRSTGTFRSSHRGLWTLSWLWRSSAKKMNSIATTAASRCSCCSANLPVLCPPSTALFQTSFRRKCAATWAAGPCAVPPRPG</sequence>
<reference evidence="1" key="1">
    <citation type="submission" date="2019-12" db="EMBL/GenBank/DDBJ databases">
        <title>An insight into the sialome of adult female Ixodes ricinus ticks feeding for 6 days.</title>
        <authorList>
            <person name="Perner J."/>
            <person name="Ribeiro J.M.C."/>
        </authorList>
    </citation>
    <scope>NUCLEOTIDE SEQUENCE</scope>
    <source>
        <strain evidence="1">Semi-engorged</strain>
        <tissue evidence="1">Salivary glands</tissue>
    </source>
</reference>
<organism evidence="1">
    <name type="scientific">Ixodes ricinus</name>
    <name type="common">Common tick</name>
    <name type="synonym">Acarus ricinus</name>
    <dbReference type="NCBI Taxonomy" id="34613"/>
    <lineage>
        <taxon>Eukaryota</taxon>
        <taxon>Metazoa</taxon>
        <taxon>Ecdysozoa</taxon>
        <taxon>Arthropoda</taxon>
        <taxon>Chelicerata</taxon>
        <taxon>Arachnida</taxon>
        <taxon>Acari</taxon>
        <taxon>Parasitiformes</taxon>
        <taxon>Ixodida</taxon>
        <taxon>Ixodoidea</taxon>
        <taxon>Ixodidae</taxon>
        <taxon>Ixodinae</taxon>
        <taxon>Ixodes</taxon>
    </lineage>
</organism>
<protein>
    <submittedName>
        <fullName evidence="1">Putative secreted protein</fullName>
    </submittedName>
</protein>
<name>A0A6B0U2E6_IXORI</name>
<accession>A0A6B0U2E6</accession>